<organism evidence="1 2">
    <name type="scientific">Pluteus cervinus</name>
    <dbReference type="NCBI Taxonomy" id="181527"/>
    <lineage>
        <taxon>Eukaryota</taxon>
        <taxon>Fungi</taxon>
        <taxon>Dikarya</taxon>
        <taxon>Basidiomycota</taxon>
        <taxon>Agaricomycotina</taxon>
        <taxon>Agaricomycetes</taxon>
        <taxon>Agaricomycetidae</taxon>
        <taxon>Agaricales</taxon>
        <taxon>Pluteineae</taxon>
        <taxon>Pluteaceae</taxon>
        <taxon>Pluteus</taxon>
    </lineage>
</organism>
<name>A0ACD3A1G5_9AGAR</name>
<protein>
    <submittedName>
        <fullName evidence="1">Uncharacterized protein</fullName>
    </submittedName>
</protein>
<sequence length="626" mass="68102">MSFKPAVVKASKSSSDIPSLSFSGEKRKAAAIVGSDSEEDRKPDIIDNDGDAVMKDTGDGSNKPRARKSMRMSTAYRPPTAKPVATPYPTKPPVAVAKKGYDLRNRNKAKAEVASEPNGPTPIPVGTSHLTKPLSLSKPARPLARPKFKKPDPATPIRQSDVFDLAAPASSPGLPPVDKMFEKARETAKKASPPRRIPAADFVSARAVLAQSLPTNTDYEDPRVFALTWTAPPPAPQETQTEVESAGELAEVGTGGFPEVENAGEFAEVEDTQEDEQVVDGSAEHGDTVDEQEGIKTPHLPNLAQLPSIPLNAWAALGGDDVYSTTTFYYKLVKHMDPANLHCFDKGREFIKQGRFVNLANINPSKLIKGKNWIQVQLEKNKDTVVCIMLGVVGKCNLINPSSTQEDDDMLVKHIAIVPLHSDTTRFARSIASLFHYTSLRVPFLAGAGLCFATKRATDEEQDEYENTGTVASQIAGAYNQIRGLDSPKPAGRRDEGGLISARPTKKQAGSSNKYPVTKVFSDDVPIYDGRASRGRPFSFSLEEFDSIDSRPQWKNGLEDLVVNKNVVAVAFTISTWDLKERDKKPKDKKPKVNERKASTSASALDDSNVLHSPELSIHPHSSMEL</sequence>
<gene>
    <name evidence="1" type="ORF">BDN72DRAFT_905786</name>
</gene>
<keyword evidence="2" id="KW-1185">Reference proteome</keyword>
<reference evidence="1 2" key="1">
    <citation type="journal article" date="2019" name="Nat. Ecol. Evol.">
        <title>Megaphylogeny resolves global patterns of mushroom evolution.</title>
        <authorList>
            <person name="Varga T."/>
            <person name="Krizsan K."/>
            <person name="Foldi C."/>
            <person name="Dima B."/>
            <person name="Sanchez-Garcia M."/>
            <person name="Sanchez-Ramirez S."/>
            <person name="Szollosi G.J."/>
            <person name="Szarkandi J.G."/>
            <person name="Papp V."/>
            <person name="Albert L."/>
            <person name="Andreopoulos W."/>
            <person name="Angelini C."/>
            <person name="Antonin V."/>
            <person name="Barry K.W."/>
            <person name="Bougher N.L."/>
            <person name="Buchanan P."/>
            <person name="Buyck B."/>
            <person name="Bense V."/>
            <person name="Catcheside P."/>
            <person name="Chovatia M."/>
            <person name="Cooper J."/>
            <person name="Damon W."/>
            <person name="Desjardin D."/>
            <person name="Finy P."/>
            <person name="Geml J."/>
            <person name="Haridas S."/>
            <person name="Hughes K."/>
            <person name="Justo A."/>
            <person name="Karasinski D."/>
            <person name="Kautmanova I."/>
            <person name="Kiss B."/>
            <person name="Kocsube S."/>
            <person name="Kotiranta H."/>
            <person name="LaButti K.M."/>
            <person name="Lechner B.E."/>
            <person name="Liimatainen K."/>
            <person name="Lipzen A."/>
            <person name="Lukacs Z."/>
            <person name="Mihaltcheva S."/>
            <person name="Morgado L.N."/>
            <person name="Niskanen T."/>
            <person name="Noordeloos M.E."/>
            <person name="Ohm R.A."/>
            <person name="Ortiz-Santana B."/>
            <person name="Ovrebo C."/>
            <person name="Racz N."/>
            <person name="Riley R."/>
            <person name="Savchenko A."/>
            <person name="Shiryaev A."/>
            <person name="Soop K."/>
            <person name="Spirin V."/>
            <person name="Szebenyi C."/>
            <person name="Tomsovsky M."/>
            <person name="Tulloss R.E."/>
            <person name="Uehling J."/>
            <person name="Grigoriev I.V."/>
            <person name="Vagvolgyi C."/>
            <person name="Papp T."/>
            <person name="Martin F.M."/>
            <person name="Miettinen O."/>
            <person name="Hibbett D.S."/>
            <person name="Nagy L.G."/>
        </authorList>
    </citation>
    <scope>NUCLEOTIDE SEQUENCE [LARGE SCALE GENOMIC DNA]</scope>
    <source>
        <strain evidence="1 2">NL-1719</strain>
    </source>
</reference>
<dbReference type="EMBL" id="ML208960">
    <property type="protein sequence ID" value="TFK59505.1"/>
    <property type="molecule type" value="Genomic_DNA"/>
</dbReference>
<dbReference type="Proteomes" id="UP000308600">
    <property type="component" value="Unassembled WGS sequence"/>
</dbReference>
<proteinExistence type="predicted"/>
<evidence type="ECO:0000313" key="2">
    <source>
        <dbReference type="Proteomes" id="UP000308600"/>
    </source>
</evidence>
<evidence type="ECO:0000313" key="1">
    <source>
        <dbReference type="EMBL" id="TFK59505.1"/>
    </source>
</evidence>
<accession>A0ACD3A1G5</accession>